<dbReference type="EMBL" id="BJCE01000023">
    <property type="protein sequence ID" value="GCL36003.1"/>
    <property type="molecule type" value="Genomic_DNA"/>
</dbReference>
<gene>
    <name evidence="1" type="ORF">SR1949_11030</name>
</gene>
<protein>
    <submittedName>
        <fullName evidence="1">Uncharacterized protein</fullName>
    </submittedName>
</protein>
<reference evidence="2" key="1">
    <citation type="submission" date="2019-02" db="EMBL/GenBank/DDBJ databases">
        <title>Draft genome sequence of Sphaerospermopsis reniformis NIES-1949.</title>
        <authorList>
            <person name="Yamaguchi H."/>
            <person name="Suzuki S."/>
            <person name="Kawachi M."/>
        </authorList>
    </citation>
    <scope>NUCLEOTIDE SEQUENCE [LARGE SCALE GENOMIC DNA]</scope>
    <source>
        <strain evidence="2">NIES-1949</strain>
    </source>
</reference>
<dbReference type="AlphaFoldDB" id="A0A479ZX27"/>
<dbReference type="Proteomes" id="UP000300142">
    <property type="component" value="Unassembled WGS sequence"/>
</dbReference>
<organism evidence="1 2">
    <name type="scientific">Sphaerospermopsis reniformis</name>
    <dbReference type="NCBI Taxonomy" id="531300"/>
    <lineage>
        <taxon>Bacteria</taxon>
        <taxon>Bacillati</taxon>
        <taxon>Cyanobacteriota</taxon>
        <taxon>Cyanophyceae</taxon>
        <taxon>Nostocales</taxon>
        <taxon>Aphanizomenonaceae</taxon>
        <taxon>Sphaerospermopsis</taxon>
    </lineage>
</organism>
<accession>A0A479ZX27</accession>
<sequence length="184" mass="20995">MNCSEIYNVTSNRCKFVQENDSECNCEKVSVSQYSPGIIEDDEILIRQIYSPIHIDKETGKVNSSAFIDSQDKGMSVNRKTYTSLEELNKKVEYKLNLDQKRGKDKHFLGVVYTSCENVRSIKTDDNLKAFCVYDTGNKHDISHADICQTISSRVEGSKMRLKLRKAFTEKPITLDVVFTTSNN</sequence>
<name>A0A479ZX27_9CYAN</name>
<comment type="caution">
    <text evidence="1">The sequence shown here is derived from an EMBL/GenBank/DDBJ whole genome shotgun (WGS) entry which is preliminary data.</text>
</comment>
<proteinExistence type="predicted"/>
<evidence type="ECO:0000313" key="2">
    <source>
        <dbReference type="Proteomes" id="UP000300142"/>
    </source>
</evidence>
<keyword evidence="2" id="KW-1185">Reference proteome</keyword>
<evidence type="ECO:0000313" key="1">
    <source>
        <dbReference type="EMBL" id="GCL36003.1"/>
    </source>
</evidence>